<reference evidence="1 2" key="1">
    <citation type="journal article" date="2024" name="Commun. Biol.">
        <title>Comparative genomic analysis of thermophilic fungi reveals convergent evolutionary adaptations and gene losses.</title>
        <authorList>
            <person name="Steindorff A.S."/>
            <person name="Aguilar-Pontes M.V."/>
            <person name="Robinson A.J."/>
            <person name="Andreopoulos B."/>
            <person name="LaButti K."/>
            <person name="Kuo A."/>
            <person name="Mondo S."/>
            <person name="Riley R."/>
            <person name="Otillar R."/>
            <person name="Haridas S."/>
            <person name="Lipzen A."/>
            <person name="Grimwood J."/>
            <person name="Schmutz J."/>
            <person name="Clum A."/>
            <person name="Reid I.D."/>
            <person name="Moisan M.C."/>
            <person name="Butler G."/>
            <person name="Nguyen T.T.M."/>
            <person name="Dewar K."/>
            <person name="Conant G."/>
            <person name="Drula E."/>
            <person name="Henrissat B."/>
            <person name="Hansel C."/>
            <person name="Singer S."/>
            <person name="Hutchinson M.I."/>
            <person name="de Vries R.P."/>
            <person name="Natvig D.O."/>
            <person name="Powell A.J."/>
            <person name="Tsang A."/>
            <person name="Grigoriev I.V."/>
        </authorList>
    </citation>
    <scope>NUCLEOTIDE SEQUENCE [LARGE SCALE GENOMIC DNA]</scope>
    <source>
        <strain evidence="1 2">CBS 494.80</strain>
    </source>
</reference>
<keyword evidence="2" id="KW-1185">Reference proteome</keyword>
<organism evidence="1 2">
    <name type="scientific">Oculimacula yallundae</name>
    <dbReference type="NCBI Taxonomy" id="86028"/>
    <lineage>
        <taxon>Eukaryota</taxon>
        <taxon>Fungi</taxon>
        <taxon>Dikarya</taxon>
        <taxon>Ascomycota</taxon>
        <taxon>Pezizomycotina</taxon>
        <taxon>Leotiomycetes</taxon>
        <taxon>Helotiales</taxon>
        <taxon>Ploettnerulaceae</taxon>
        <taxon>Oculimacula</taxon>
    </lineage>
</organism>
<evidence type="ECO:0000313" key="1">
    <source>
        <dbReference type="EMBL" id="KAL2068380.1"/>
    </source>
</evidence>
<protein>
    <submittedName>
        <fullName evidence="1">Uncharacterized protein</fullName>
    </submittedName>
</protein>
<accession>A0ABR4CF59</accession>
<name>A0ABR4CF59_9HELO</name>
<dbReference type="EMBL" id="JAZHXI010000009">
    <property type="protein sequence ID" value="KAL2068380.1"/>
    <property type="molecule type" value="Genomic_DNA"/>
</dbReference>
<gene>
    <name evidence="1" type="ORF">VTL71DRAFT_16478</name>
</gene>
<comment type="caution">
    <text evidence="1">The sequence shown here is derived from an EMBL/GenBank/DDBJ whole genome shotgun (WGS) entry which is preliminary data.</text>
</comment>
<evidence type="ECO:0000313" key="2">
    <source>
        <dbReference type="Proteomes" id="UP001595075"/>
    </source>
</evidence>
<sequence length="234" mass="26381">MRNLSSFKWNALGSMKAGSLLLWYQQLSETKSKTEGASLRPAAYITTVPVLVRSLFYSVLEAKFTVLSQLSPPLCFLFSSFGKQKPKHAAPYLVDDNLDVQNSLTDLPPAPAASTQSSGTIMANLDYTSTPIETTISRPSHPLFDHPLFDHEICHVCEKMAERKIWKQKGPASECYLCARFYCAAHKGKETNVCEINHRTYYYNHPRLQTVAEGELKEFQIFLSLADRKVQLGR</sequence>
<dbReference type="Proteomes" id="UP001595075">
    <property type="component" value="Unassembled WGS sequence"/>
</dbReference>
<proteinExistence type="predicted"/>